<evidence type="ECO:0000256" key="8">
    <source>
        <dbReference type="ARBA" id="ARBA00022679"/>
    </source>
</evidence>
<dbReference type="GO" id="GO:0016597">
    <property type="term" value="F:amino acid binding"/>
    <property type="evidence" value="ECO:0007669"/>
    <property type="project" value="InterPro"/>
</dbReference>
<dbReference type="PROSITE" id="PS00097">
    <property type="entry name" value="CARBAMOYLTRANSFERASE"/>
    <property type="match status" value="1"/>
</dbReference>
<dbReference type="GO" id="GO:0005739">
    <property type="term" value="C:mitochondrion"/>
    <property type="evidence" value="ECO:0007669"/>
    <property type="project" value="TreeGrafter"/>
</dbReference>
<keyword evidence="8 11" id="KW-0808">Transferase</keyword>
<keyword evidence="15" id="KW-1185">Reference proteome</keyword>
<dbReference type="Gene3D" id="3.40.50.1370">
    <property type="entry name" value="Aspartate/ornithine carbamoyltransferase"/>
    <property type="match status" value="2"/>
</dbReference>
<accession>A0A9P8L299</accession>
<dbReference type="InterPro" id="IPR002292">
    <property type="entry name" value="Orn/put_carbamltrans"/>
</dbReference>
<dbReference type="InterPro" id="IPR006130">
    <property type="entry name" value="Asp/Orn_carbamoylTrfase"/>
</dbReference>
<dbReference type="OrthoDB" id="10252326at2759"/>
<dbReference type="GO" id="GO:0019240">
    <property type="term" value="P:citrulline biosynthetic process"/>
    <property type="evidence" value="ECO:0007669"/>
    <property type="project" value="TreeGrafter"/>
</dbReference>
<comment type="caution">
    <text evidence="14">The sequence shown here is derived from an EMBL/GenBank/DDBJ whole genome shotgun (WGS) entry which is preliminary data.</text>
</comment>
<feature type="domain" description="Aspartate/ornithine carbamoyltransferase Asp/Orn-binding" evidence="12">
    <location>
        <begin position="201"/>
        <end position="351"/>
    </location>
</feature>
<evidence type="ECO:0000313" key="15">
    <source>
        <dbReference type="Proteomes" id="UP000698800"/>
    </source>
</evidence>
<dbReference type="EC" id="2.1.3.3" evidence="4"/>
<dbReference type="AlphaFoldDB" id="A0A9P8L299"/>
<keyword evidence="6" id="KW-0055">Arginine biosynthesis</keyword>
<dbReference type="NCBIfam" id="NF001986">
    <property type="entry name" value="PRK00779.1"/>
    <property type="match status" value="1"/>
</dbReference>
<dbReference type="FunFam" id="3.40.50.1370:FF:000009">
    <property type="entry name" value="Ornithine carbamoyltransferase, mitochondrial"/>
    <property type="match status" value="1"/>
</dbReference>
<keyword evidence="7" id="KW-0028">Amino-acid biosynthesis</keyword>
<dbReference type="InterPro" id="IPR006131">
    <property type="entry name" value="Asp_carbamoyltransf_Asp/Orn-bd"/>
</dbReference>
<evidence type="ECO:0000256" key="1">
    <source>
        <dbReference type="ARBA" id="ARBA00004975"/>
    </source>
</evidence>
<dbReference type="SUPFAM" id="SSF53671">
    <property type="entry name" value="Aspartate/ornithine carbamoyltransferase"/>
    <property type="match status" value="1"/>
</dbReference>
<dbReference type="PANTHER" id="PTHR45753">
    <property type="entry name" value="ORNITHINE CARBAMOYLTRANSFERASE, MITOCHONDRIAL"/>
    <property type="match status" value="1"/>
</dbReference>
<evidence type="ECO:0000313" key="14">
    <source>
        <dbReference type="EMBL" id="KAH0543845.1"/>
    </source>
</evidence>
<dbReference type="Pfam" id="PF02729">
    <property type="entry name" value="OTCace_N"/>
    <property type="match status" value="1"/>
</dbReference>
<comment type="subunit">
    <text evidence="3">Homotrimer.</text>
</comment>
<name>A0A9P8L299_9PEZI</name>
<evidence type="ECO:0000256" key="11">
    <source>
        <dbReference type="RuleBase" id="RU003634"/>
    </source>
</evidence>
<dbReference type="Proteomes" id="UP000698800">
    <property type="component" value="Unassembled WGS sequence"/>
</dbReference>
<evidence type="ECO:0000256" key="7">
    <source>
        <dbReference type="ARBA" id="ARBA00022605"/>
    </source>
</evidence>
<dbReference type="GO" id="GO:0042450">
    <property type="term" value="P:L-arginine biosynthetic process via ornithine"/>
    <property type="evidence" value="ECO:0007669"/>
    <property type="project" value="TreeGrafter"/>
</dbReference>
<organism evidence="14 15">
    <name type="scientific">Glutinoglossum americanum</name>
    <dbReference type="NCBI Taxonomy" id="1670608"/>
    <lineage>
        <taxon>Eukaryota</taxon>
        <taxon>Fungi</taxon>
        <taxon>Dikarya</taxon>
        <taxon>Ascomycota</taxon>
        <taxon>Pezizomycotina</taxon>
        <taxon>Geoglossomycetes</taxon>
        <taxon>Geoglossales</taxon>
        <taxon>Geoglossaceae</taxon>
        <taxon>Glutinoglossum</taxon>
    </lineage>
</organism>
<proteinExistence type="inferred from homology"/>
<evidence type="ECO:0000256" key="5">
    <source>
        <dbReference type="ARBA" id="ARBA00021536"/>
    </source>
</evidence>
<dbReference type="GO" id="GO:0004585">
    <property type="term" value="F:ornithine carbamoyltransferase activity"/>
    <property type="evidence" value="ECO:0007669"/>
    <property type="project" value="UniProtKB-EC"/>
</dbReference>
<sequence>MPLSPALSTATVLRTLVRTQRRFYSRPSTPLTSPFVPRHFLSIADLTPSELTTLIRDGQSYKHAIKSGLTPRNLLGSLTGKTVAMIFNKRSTRTRVSTEGAVVAMGGHPMFLGKDDIQLNVNESLHDTAVVLSSMVSCIVARVGPHSDIVDLAKSSTVPVINALSDDYHPLQTIADVITIHEAFRSSPTPGRSPTSGLGLEGLKLAWIGDANNVLFDLAIGAIKLGMDVSVASPKGHEIPKPMLEVIGQARDGVKDAGRLFETRVPEEALKGADVVFTDTWISMGQEAEKAERLRAFKGFQVTPELVERGGAKKDWKFMHCLPRHQEVNDEVFYSPRSLVFQEAENRLWAAIGKFGAAFLLESQTRADGCLVAIEAFIVNKGKIL</sequence>
<evidence type="ECO:0000259" key="13">
    <source>
        <dbReference type="Pfam" id="PF02729"/>
    </source>
</evidence>
<comment type="similarity">
    <text evidence="2">Belongs to the aspartate/ornithine carbamoyltransferase superfamily. OTCase family.</text>
</comment>
<dbReference type="Pfam" id="PF00185">
    <property type="entry name" value="OTCace"/>
    <property type="match status" value="1"/>
</dbReference>
<evidence type="ECO:0000256" key="10">
    <source>
        <dbReference type="ARBA" id="ARBA00048772"/>
    </source>
</evidence>
<evidence type="ECO:0000256" key="6">
    <source>
        <dbReference type="ARBA" id="ARBA00022571"/>
    </source>
</evidence>
<reference evidence="14" key="1">
    <citation type="submission" date="2021-03" db="EMBL/GenBank/DDBJ databases">
        <title>Comparative genomics and phylogenomic investigation of the class Geoglossomycetes provide insights into ecological specialization and systematics.</title>
        <authorList>
            <person name="Melie T."/>
            <person name="Pirro S."/>
            <person name="Miller A.N."/>
            <person name="Quandt A."/>
        </authorList>
    </citation>
    <scope>NUCLEOTIDE SEQUENCE</scope>
    <source>
        <strain evidence="14">GBOQ0MN5Z8</strain>
    </source>
</reference>
<evidence type="ECO:0000256" key="9">
    <source>
        <dbReference type="ARBA" id="ARBA00033269"/>
    </source>
</evidence>
<protein>
    <recommendedName>
        <fullName evidence="5">Ornithine carbamoyltransferase, mitochondrial</fullName>
        <ecNumber evidence="4">2.1.3.3</ecNumber>
    </recommendedName>
    <alternativeName>
        <fullName evidence="9">Ornithine transcarbamylase</fullName>
    </alternativeName>
</protein>
<dbReference type="PRINTS" id="PR00100">
    <property type="entry name" value="AOTCASE"/>
</dbReference>
<evidence type="ECO:0000256" key="3">
    <source>
        <dbReference type="ARBA" id="ARBA00011233"/>
    </source>
</evidence>
<evidence type="ECO:0000256" key="2">
    <source>
        <dbReference type="ARBA" id="ARBA00007805"/>
    </source>
</evidence>
<dbReference type="PRINTS" id="PR00102">
    <property type="entry name" value="OTCASE"/>
</dbReference>
<gene>
    <name evidence="14" type="ORF">FGG08_001884</name>
</gene>
<dbReference type="InterPro" id="IPR006132">
    <property type="entry name" value="Asp/Orn_carbamoyltranf_P-bd"/>
</dbReference>
<dbReference type="PANTHER" id="PTHR45753:SF3">
    <property type="entry name" value="ORNITHINE TRANSCARBAMYLASE, MITOCHONDRIAL"/>
    <property type="match status" value="1"/>
</dbReference>
<comment type="pathway">
    <text evidence="1">Amino-acid biosynthesis; L-arginine biosynthesis; L-arginine from L-ornithine and carbamoyl phosphate: step 1/3.</text>
</comment>
<dbReference type="EMBL" id="JAGHQL010000026">
    <property type="protein sequence ID" value="KAH0543845.1"/>
    <property type="molecule type" value="Genomic_DNA"/>
</dbReference>
<dbReference type="FunFam" id="3.40.50.1370:FF:000017">
    <property type="entry name" value="Ornithine carbamoyltransferase"/>
    <property type="match status" value="1"/>
</dbReference>
<evidence type="ECO:0000256" key="4">
    <source>
        <dbReference type="ARBA" id="ARBA00013007"/>
    </source>
</evidence>
<dbReference type="NCBIfam" id="TIGR00658">
    <property type="entry name" value="orni_carb_tr"/>
    <property type="match status" value="1"/>
</dbReference>
<evidence type="ECO:0000259" key="12">
    <source>
        <dbReference type="Pfam" id="PF00185"/>
    </source>
</evidence>
<feature type="domain" description="Aspartate/ornithine carbamoyltransferase carbamoyl-P binding" evidence="13">
    <location>
        <begin position="38"/>
        <end position="182"/>
    </location>
</feature>
<comment type="catalytic activity">
    <reaction evidence="10">
        <text>carbamoyl phosphate + L-ornithine = L-citrulline + phosphate + H(+)</text>
        <dbReference type="Rhea" id="RHEA:19513"/>
        <dbReference type="ChEBI" id="CHEBI:15378"/>
        <dbReference type="ChEBI" id="CHEBI:43474"/>
        <dbReference type="ChEBI" id="CHEBI:46911"/>
        <dbReference type="ChEBI" id="CHEBI:57743"/>
        <dbReference type="ChEBI" id="CHEBI:58228"/>
        <dbReference type="EC" id="2.1.3.3"/>
    </reaction>
</comment>
<dbReference type="InterPro" id="IPR036901">
    <property type="entry name" value="Asp/Orn_carbamoylTrfase_sf"/>
</dbReference>